<evidence type="ECO:0008006" key="4">
    <source>
        <dbReference type="Google" id="ProtNLM"/>
    </source>
</evidence>
<evidence type="ECO:0000313" key="2">
    <source>
        <dbReference type="EMBL" id="RZB94446.1"/>
    </source>
</evidence>
<reference evidence="2 3" key="1">
    <citation type="submission" date="2017-03" db="EMBL/GenBank/DDBJ databases">
        <title>Genome of the blue death feigning beetle - Asbolus verrucosus.</title>
        <authorList>
            <person name="Rider S.D."/>
        </authorList>
    </citation>
    <scope>NUCLEOTIDE SEQUENCE [LARGE SCALE GENOMIC DNA]</scope>
    <source>
        <strain evidence="2">Butters</strain>
        <tissue evidence="2">Head and leg muscle</tissue>
    </source>
</reference>
<comment type="caution">
    <text evidence="2">The sequence shown here is derived from an EMBL/GenBank/DDBJ whole genome shotgun (WGS) entry which is preliminary data.</text>
</comment>
<dbReference type="AlphaFoldDB" id="A0A482VFC3"/>
<dbReference type="OrthoDB" id="10586700at2759"/>
<proteinExistence type="predicted"/>
<feature type="transmembrane region" description="Helical" evidence="1">
    <location>
        <begin position="66"/>
        <end position="86"/>
    </location>
</feature>
<organism evidence="2 3">
    <name type="scientific">Asbolus verrucosus</name>
    <name type="common">Desert ironclad beetle</name>
    <dbReference type="NCBI Taxonomy" id="1661398"/>
    <lineage>
        <taxon>Eukaryota</taxon>
        <taxon>Metazoa</taxon>
        <taxon>Ecdysozoa</taxon>
        <taxon>Arthropoda</taxon>
        <taxon>Hexapoda</taxon>
        <taxon>Insecta</taxon>
        <taxon>Pterygota</taxon>
        <taxon>Neoptera</taxon>
        <taxon>Endopterygota</taxon>
        <taxon>Coleoptera</taxon>
        <taxon>Polyphaga</taxon>
        <taxon>Cucujiformia</taxon>
        <taxon>Tenebrionidae</taxon>
        <taxon>Pimeliinae</taxon>
        <taxon>Asbolus</taxon>
    </lineage>
</organism>
<accession>A0A482VFC3</accession>
<gene>
    <name evidence="2" type="ORF">BDFB_011466</name>
</gene>
<evidence type="ECO:0000313" key="3">
    <source>
        <dbReference type="Proteomes" id="UP000292052"/>
    </source>
</evidence>
<keyword evidence="1" id="KW-0472">Membrane</keyword>
<dbReference type="EMBL" id="QDEB01106315">
    <property type="protein sequence ID" value="RZB94446.1"/>
    <property type="molecule type" value="Genomic_DNA"/>
</dbReference>
<protein>
    <recommendedName>
        <fullName evidence="4">7tm 6 domain containing protein</fullName>
    </recommendedName>
</protein>
<keyword evidence="3" id="KW-1185">Reference proteome</keyword>
<keyword evidence="1" id="KW-0812">Transmembrane</keyword>
<sequence length="136" mass="15960">MTSYDKVSSLKDFIDPFITLRKLFVDFGYNRITKIVNKFCLLVQSFILLIQVYYVINNFSLDIFGIYAYAVTFTAYVTVVMLISIIQEQNIWERVDEISSSFWSIECAGHQAKETMLNKVRKIKILNYSDLHFLEV</sequence>
<name>A0A482VFC3_ASBVE</name>
<keyword evidence="1" id="KW-1133">Transmembrane helix</keyword>
<evidence type="ECO:0000256" key="1">
    <source>
        <dbReference type="SAM" id="Phobius"/>
    </source>
</evidence>
<feature type="transmembrane region" description="Helical" evidence="1">
    <location>
        <begin position="35"/>
        <end position="54"/>
    </location>
</feature>
<dbReference type="Proteomes" id="UP000292052">
    <property type="component" value="Unassembled WGS sequence"/>
</dbReference>